<proteinExistence type="predicted"/>
<dbReference type="InterPro" id="IPR004518">
    <property type="entry name" value="MazG-like_dom"/>
</dbReference>
<dbReference type="Pfam" id="PF03819">
    <property type="entry name" value="MazG"/>
    <property type="match status" value="1"/>
</dbReference>
<reference evidence="2" key="1">
    <citation type="submission" date="2021-01" db="EMBL/GenBank/DDBJ databases">
        <title>Genomic Encyclopedia of Type Strains, Phase IV (KMG-IV): sequencing the most valuable type-strain genomes for metagenomic binning, comparative biology and taxonomic classification.</title>
        <authorList>
            <person name="Goeker M."/>
        </authorList>
    </citation>
    <scope>NUCLEOTIDE SEQUENCE</scope>
    <source>
        <strain evidence="2">DSM 25523</strain>
    </source>
</reference>
<dbReference type="PIRSF" id="PIRSF006639">
    <property type="entry name" value="UCP006639_pph"/>
    <property type="match status" value="1"/>
</dbReference>
<dbReference type="EMBL" id="JAFBEB010000010">
    <property type="protein sequence ID" value="MBM7591221.1"/>
    <property type="molecule type" value="Genomic_DNA"/>
</dbReference>
<evidence type="ECO:0000313" key="2">
    <source>
        <dbReference type="EMBL" id="MBM7591221.1"/>
    </source>
</evidence>
<evidence type="ECO:0000313" key="3">
    <source>
        <dbReference type="Proteomes" id="UP000717624"/>
    </source>
</evidence>
<dbReference type="InterPro" id="IPR052555">
    <property type="entry name" value="dCTP_Pyrophosphatase"/>
</dbReference>
<comment type="caution">
    <text evidence="2">The sequence shown here is derived from an EMBL/GenBank/DDBJ whole genome shotgun (WGS) entry which is preliminary data.</text>
</comment>
<dbReference type="AlphaFoldDB" id="A0A938Y0Q3"/>
<dbReference type="SUPFAM" id="SSF101386">
    <property type="entry name" value="all-alpha NTP pyrophosphatases"/>
    <property type="match status" value="1"/>
</dbReference>
<feature type="domain" description="NTP pyrophosphohydrolase MazG-like" evidence="1">
    <location>
        <begin position="26"/>
        <end position="98"/>
    </location>
</feature>
<sequence>MNLNEYQRLALVTANKALDEKEQLTNVALGLAGEAGEVADMIKKHLHQGHELDKQALAKELGDQLWYIALGCEVLGTTLEEVAAANIEKLRKRYPDGFNSQASINRSE</sequence>
<keyword evidence="2" id="KW-0378">Hydrolase</keyword>
<dbReference type="Proteomes" id="UP000717624">
    <property type="component" value="Unassembled WGS sequence"/>
</dbReference>
<name>A0A938Y0Q3_9BACL</name>
<accession>A0A938Y0Q3</accession>
<dbReference type="Gene3D" id="1.10.287.1080">
    <property type="entry name" value="MazG-like"/>
    <property type="match status" value="1"/>
</dbReference>
<dbReference type="InterPro" id="IPR011379">
    <property type="entry name" value="MazG-related_GP37"/>
</dbReference>
<dbReference type="PANTHER" id="PTHR46523">
    <property type="entry name" value="DCTP PYROPHOSPHATASE 1"/>
    <property type="match status" value="1"/>
</dbReference>
<evidence type="ECO:0000259" key="1">
    <source>
        <dbReference type="Pfam" id="PF03819"/>
    </source>
</evidence>
<organism evidence="2 3">
    <name type="scientific">Brevibacillus fulvus</name>
    <dbReference type="NCBI Taxonomy" id="1125967"/>
    <lineage>
        <taxon>Bacteria</taxon>
        <taxon>Bacillati</taxon>
        <taxon>Bacillota</taxon>
        <taxon>Bacilli</taxon>
        <taxon>Bacillales</taxon>
        <taxon>Paenibacillaceae</taxon>
        <taxon>Brevibacillus</taxon>
    </lineage>
</organism>
<dbReference type="CDD" id="cd11541">
    <property type="entry name" value="NTP-PPase_u4"/>
    <property type="match status" value="1"/>
</dbReference>
<gene>
    <name evidence="2" type="ORF">JOD01_002848</name>
</gene>
<dbReference type="RefSeq" id="WP_007785671.1">
    <property type="nucleotide sequence ID" value="NZ_BAABIN010000012.1"/>
</dbReference>
<protein>
    <submittedName>
        <fullName evidence="2">NTP pyrophosphatase (Non-canonical NTP hydrolase)</fullName>
    </submittedName>
</protein>
<keyword evidence="3" id="KW-1185">Reference proteome</keyword>
<dbReference type="GO" id="GO:0016787">
    <property type="term" value="F:hydrolase activity"/>
    <property type="evidence" value="ECO:0007669"/>
    <property type="project" value="UniProtKB-KW"/>
</dbReference>
<dbReference type="PANTHER" id="PTHR46523:SF1">
    <property type="entry name" value="DCTP PYROPHOSPHATASE 1"/>
    <property type="match status" value="1"/>
</dbReference>